<protein>
    <submittedName>
        <fullName evidence="5">Isopenicillin N synthase family oxygenase</fullName>
    </submittedName>
</protein>
<dbReference type="SUPFAM" id="SSF51197">
    <property type="entry name" value="Clavaminate synthase-like"/>
    <property type="match status" value="1"/>
</dbReference>
<evidence type="ECO:0000256" key="2">
    <source>
        <dbReference type="ARBA" id="ARBA00023194"/>
    </source>
</evidence>
<dbReference type="Pfam" id="PF03171">
    <property type="entry name" value="2OG-FeII_Oxy"/>
    <property type="match status" value="1"/>
</dbReference>
<dbReference type="InterPro" id="IPR005123">
    <property type="entry name" value="Oxoglu/Fe-dep_dioxygenase_dom"/>
</dbReference>
<dbReference type="OrthoDB" id="21825at2"/>
<dbReference type="InterPro" id="IPR027443">
    <property type="entry name" value="IPNS-like_sf"/>
</dbReference>
<keyword evidence="3" id="KW-0560">Oxidoreductase</keyword>
<dbReference type="GO" id="GO:0016491">
    <property type="term" value="F:oxidoreductase activity"/>
    <property type="evidence" value="ECO:0007669"/>
    <property type="project" value="UniProtKB-KW"/>
</dbReference>
<sequence>MAFPPVIDLTSPDAPALIDEACRNVGFFQVVGHGIPQSLMDSVFDVADRFFGQELPAKMAWASPSPEIERGYSAKGTEGLAYSLGLEQPPDLFEAFTMGRDPLPDDPAYHTTEHTLFAENIWPDQPADLRPTLIEYWDNAERVVHRITSLMAVALGLDSNYFEAYTDKAVEAVRINYFEGRPGDTALPNQMGIGAHTDYGIVTVLLADQEPALQVYTKDEEWVYVAPVPGALVVNVGDLMARWTNDRWRSTLHRVMPVLSDDNSVRRRRSVPFFHEGNFDAIIECLPTCTDAENPPKYGPIKGGDHFYAKTMSGRLLEAADAESTLGEREKALKS</sequence>
<keyword evidence="6" id="KW-1185">Reference proteome</keyword>
<dbReference type="InterPro" id="IPR050231">
    <property type="entry name" value="Iron_ascorbate_oxido_reductase"/>
</dbReference>
<accession>A0A545APF5</accession>
<dbReference type="InterPro" id="IPR044861">
    <property type="entry name" value="IPNS-like_FE2OG_OXY"/>
</dbReference>
<dbReference type="EMBL" id="VIRS01000014">
    <property type="protein sequence ID" value="TQS43186.1"/>
    <property type="molecule type" value="Genomic_DNA"/>
</dbReference>
<name>A0A545APF5_9ACTN</name>
<keyword evidence="3" id="KW-0408">Iron</keyword>
<dbReference type="PANTHER" id="PTHR47990">
    <property type="entry name" value="2-OXOGLUTARATE (2OG) AND FE(II)-DEPENDENT OXYGENASE SUPERFAMILY PROTEIN-RELATED"/>
    <property type="match status" value="1"/>
</dbReference>
<feature type="domain" description="Fe2OG dioxygenase" evidence="4">
    <location>
        <begin position="169"/>
        <end position="277"/>
    </location>
</feature>
<keyword evidence="3" id="KW-0479">Metal-binding</keyword>
<dbReference type="InterPro" id="IPR026992">
    <property type="entry name" value="DIOX_N"/>
</dbReference>
<comment type="similarity">
    <text evidence="3">Belongs to the iron/ascorbate-dependent oxidoreductase family.</text>
</comment>
<dbReference type="InParanoid" id="A0A545APF5"/>
<organism evidence="5 6">
    <name type="scientific">Cryptosporangium phraense</name>
    <dbReference type="NCBI Taxonomy" id="2593070"/>
    <lineage>
        <taxon>Bacteria</taxon>
        <taxon>Bacillati</taxon>
        <taxon>Actinomycetota</taxon>
        <taxon>Actinomycetes</taxon>
        <taxon>Cryptosporangiales</taxon>
        <taxon>Cryptosporangiaceae</taxon>
        <taxon>Cryptosporangium</taxon>
    </lineage>
</organism>
<gene>
    <name evidence="5" type="ORF">FL583_20275</name>
</gene>
<dbReference type="AlphaFoldDB" id="A0A545APF5"/>
<comment type="caution">
    <text evidence="5">The sequence shown here is derived from an EMBL/GenBank/DDBJ whole genome shotgun (WGS) entry which is preliminary data.</text>
</comment>
<dbReference type="Gene3D" id="2.60.120.330">
    <property type="entry name" value="B-lactam Antibiotic, Isopenicillin N Synthase, Chain"/>
    <property type="match status" value="1"/>
</dbReference>
<dbReference type="Proteomes" id="UP000317982">
    <property type="component" value="Unassembled WGS sequence"/>
</dbReference>
<dbReference type="GO" id="GO:0017000">
    <property type="term" value="P:antibiotic biosynthetic process"/>
    <property type="evidence" value="ECO:0007669"/>
    <property type="project" value="UniProtKB-KW"/>
</dbReference>
<dbReference type="PRINTS" id="PR00682">
    <property type="entry name" value="IPNSYNTHASE"/>
</dbReference>
<dbReference type="PROSITE" id="PS51471">
    <property type="entry name" value="FE2OG_OXY"/>
    <property type="match status" value="1"/>
</dbReference>
<evidence type="ECO:0000313" key="5">
    <source>
        <dbReference type="EMBL" id="TQS43186.1"/>
    </source>
</evidence>
<dbReference type="Pfam" id="PF14226">
    <property type="entry name" value="DIOX_N"/>
    <property type="match status" value="1"/>
</dbReference>
<evidence type="ECO:0000256" key="3">
    <source>
        <dbReference type="RuleBase" id="RU003682"/>
    </source>
</evidence>
<dbReference type="GO" id="GO:0046872">
    <property type="term" value="F:metal ion binding"/>
    <property type="evidence" value="ECO:0007669"/>
    <property type="project" value="UniProtKB-KW"/>
</dbReference>
<proteinExistence type="inferred from homology"/>
<reference evidence="5 6" key="1">
    <citation type="submission" date="2019-07" db="EMBL/GenBank/DDBJ databases">
        <title>Cryptosporangium phraense sp. nov., isolated from plant litter.</title>
        <authorList>
            <person name="Suriyachadkun C."/>
        </authorList>
    </citation>
    <scope>NUCLEOTIDE SEQUENCE [LARGE SCALE GENOMIC DNA]</scope>
    <source>
        <strain evidence="5 6">A-T 5661</strain>
    </source>
</reference>
<evidence type="ECO:0000313" key="6">
    <source>
        <dbReference type="Proteomes" id="UP000317982"/>
    </source>
</evidence>
<evidence type="ECO:0000259" key="4">
    <source>
        <dbReference type="PROSITE" id="PS51471"/>
    </source>
</evidence>
<comment type="pathway">
    <text evidence="1">Antibiotic biosynthesis.</text>
</comment>
<keyword evidence="2" id="KW-0045">Antibiotic biosynthesis</keyword>
<evidence type="ECO:0000256" key="1">
    <source>
        <dbReference type="ARBA" id="ARBA00004792"/>
    </source>
</evidence>
<dbReference type="RefSeq" id="WP_142706271.1">
    <property type="nucleotide sequence ID" value="NZ_VIRS01000014.1"/>
</dbReference>